<proteinExistence type="predicted"/>
<dbReference type="EMBL" id="CP182909">
    <property type="protein sequence ID" value="XPM62297.1"/>
    <property type="molecule type" value="Genomic_DNA"/>
</dbReference>
<keyword evidence="2" id="KW-1185">Reference proteome</keyword>
<protein>
    <submittedName>
        <fullName evidence="1">Uncharacterized protein</fullName>
    </submittedName>
</protein>
<dbReference type="Proteomes" id="UP000095472">
    <property type="component" value="Chromosome"/>
</dbReference>
<accession>A0ACD5GNM2</accession>
<organism evidence="1 2">
    <name type="scientific">Desertifilum tharense IPPAS B-1220</name>
    <dbReference type="NCBI Taxonomy" id="1781255"/>
    <lineage>
        <taxon>Bacteria</taxon>
        <taxon>Bacillati</taxon>
        <taxon>Cyanobacteriota</taxon>
        <taxon>Cyanophyceae</taxon>
        <taxon>Desertifilales</taxon>
        <taxon>Desertifilaceae</taxon>
        <taxon>Desertifilum</taxon>
    </lineage>
</organism>
<evidence type="ECO:0000313" key="1">
    <source>
        <dbReference type="EMBL" id="XPM62297.1"/>
    </source>
</evidence>
<gene>
    <name evidence="1" type="ORF">BH720_021195</name>
</gene>
<sequence>MLTSSTPELTVPELADLIQQVHLQCKASPTTGLLHARNAGEWLLAAKAVLSEEQWQTWLTTDCQLWENTYPDLYGDRQKLAQLRQTPCYSEARIASPERNRRTERANRG</sequence>
<evidence type="ECO:0000313" key="2">
    <source>
        <dbReference type="Proteomes" id="UP000095472"/>
    </source>
</evidence>
<name>A0ACD5GNM2_9CYAN</name>
<reference evidence="1 2" key="1">
    <citation type="journal article" date="2016" name="Genome Announc.">
        <title>Draft Genome Sequence of the Thermotolerant Cyanobacterium Desertifilum sp. IPPAS B-1220.</title>
        <authorList>
            <person name="Mironov K.S."/>
            <person name="Sinetova M.A."/>
            <person name="Bolatkhan K."/>
            <person name="Zayadan B.K."/>
            <person name="Ustinova V.V."/>
            <person name="Kupriyanova E.V."/>
            <person name="Skrypnik A.N."/>
            <person name="Gogoleva N.E."/>
            <person name="Gogolev Y.V."/>
            <person name="Los D.A."/>
        </authorList>
    </citation>
    <scope>NUCLEOTIDE SEQUENCE [LARGE SCALE GENOMIC DNA]</scope>
    <source>
        <strain evidence="1 2">IPPAS B-1220</strain>
    </source>
</reference>